<evidence type="ECO:0008006" key="4">
    <source>
        <dbReference type="Google" id="ProtNLM"/>
    </source>
</evidence>
<evidence type="ECO:0000313" key="3">
    <source>
        <dbReference type="Proteomes" id="UP000262172"/>
    </source>
</evidence>
<dbReference type="PANTHER" id="PTHR12631:SF10">
    <property type="entry name" value="BETA-XYLOSIDASE-LIKE PROTEIN-RELATED"/>
    <property type="match status" value="1"/>
</dbReference>
<dbReference type="PROSITE" id="PS51318">
    <property type="entry name" value="TAT"/>
    <property type="match status" value="1"/>
</dbReference>
<keyword evidence="3" id="KW-1185">Reference proteome</keyword>
<evidence type="ECO:0000313" key="2">
    <source>
        <dbReference type="EMBL" id="REJ06470.1"/>
    </source>
</evidence>
<dbReference type="OrthoDB" id="9776971at2"/>
<dbReference type="GO" id="GO:0004553">
    <property type="term" value="F:hydrolase activity, hydrolyzing O-glycosyl compounds"/>
    <property type="evidence" value="ECO:0007669"/>
    <property type="project" value="TreeGrafter"/>
</dbReference>
<dbReference type="PANTHER" id="PTHR12631">
    <property type="entry name" value="ALPHA-L-IDURONIDASE"/>
    <property type="match status" value="1"/>
</dbReference>
<dbReference type="InterPro" id="IPR006311">
    <property type="entry name" value="TAT_signal"/>
</dbReference>
<feature type="chain" id="PRO_5016869655" description="Carbohydrate-binding domain-containing protein" evidence="1">
    <location>
        <begin position="44"/>
        <end position="1109"/>
    </location>
</feature>
<name>A0A371NWU5_9MICO</name>
<dbReference type="SUPFAM" id="SSF49344">
    <property type="entry name" value="CBD9-like"/>
    <property type="match status" value="1"/>
</dbReference>
<dbReference type="Gene3D" id="3.20.20.80">
    <property type="entry name" value="Glycosidases"/>
    <property type="match status" value="1"/>
</dbReference>
<dbReference type="Proteomes" id="UP000262172">
    <property type="component" value="Unassembled WGS sequence"/>
</dbReference>
<comment type="caution">
    <text evidence="2">The sequence shown here is derived from an EMBL/GenBank/DDBJ whole genome shotgun (WGS) entry which is preliminary data.</text>
</comment>
<keyword evidence="1" id="KW-0732">Signal</keyword>
<dbReference type="EMBL" id="QUAB01000034">
    <property type="protein sequence ID" value="REJ06470.1"/>
    <property type="molecule type" value="Genomic_DNA"/>
</dbReference>
<dbReference type="RefSeq" id="WP_116241464.1">
    <property type="nucleotide sequence ID" value="NZ_QUAB01000034.1"/>
</dbReference>
<sequence>MSTNAMFSPSRTRTRRRRLLSAGVATAVAVAGLVAVSSPAATAATPDASAILTAPPQLHGVDKVRPGDNSATADMVATTVDGRQCWQMQNDPAVRYVYVDVADSAIPAGATRAIVTVDYHDVGTAGMLVNYNSTTNAWANSSLYRLTDTSSWKSHSFELTDIKFTNRANGSDFRVQVQGADGAIPPVCISGISVRFTDQPIAALDSLAIMSPSLIFKEGQASVDVATPADEVSWRLGDADDVELRTGTAAVADGEGSIDLKDLPFGYYTLSVTADVGEPVTRTTSLAVLDDPPAGWNDGDAFFGTQIHRGHQPTAQTEALMDAMVLAGYGKSRIETTWGEVEKTKGQYDFSGEGVRVVGELADRGQQVMWNAGLTSPLYDGNRTPASPEAISAFAAYVGATAAHYSAAGDSHDIGILNEYNSSGFNNGTCGLTAACYLDILRPTFTAAHAADAKANVIAPITAGVQLAWAKDFIAQGGLDHLDTYATNYYGYSEHGAGTPPEQASDLNNLKQLTAMIDEADGDRDIPVRITENGWPTHDAGSTQEQQADYAIRGPLLAQLAGADEYLWYDLYDDGFNSGEREDRFGLINRADDTACYLWKCPGDNYTYGAVHGISPKPGFVSQAVAIRQTVGKTPAGREDLGFDSLYSLRYTGDSAADTTRVLWSTGTDSVQINSGNGYVLTDQFGRSRDVPKGSAVVQLTGSPVFVTGEVTVAPSAPLVDVSVAESSVQGADLPVTVTVADGADIKGGELTVAASGVQKKVNLADTGKVSLTLPGVTRLGEREVAVTLTDKKGRLVSEGRGRTAVVDPFSVSARPSISTAAGGYTYSLDVSVVNNAANADLTIDSVDWKVGNLSGTVTQGLTVPGGATKSVSVPIDDPKLYTTQTASVEAHSGELTRSDSGPISFSPIEKDGAQTLDPIDLNAIGKWNPIRSGTRTGPADLGGGLQYTATQDALVMRATITDDVHQADRTDPALSWQADSVQFNTYDLFPTVLGGERVEIAAALYASGPIVYTFTPPAGQKAGLTPGATAEIVRDEDAGTTTYDVSVPWSSLGYDGPPSGVWGLSFLVNDADGDIPGTDARAGYLEWGAGVGAAPKNPALFKSVQLVG</sequence>
<evidence type="ECO:0000256" key="1">
    <source>
        <dbReference type="SAM" id="SignalP"/>
    </source>
</evidence>
<dbReference type="InterPro" id="IPR051923">
    <property type="entry name" value="Glycosyl_Hydrolase_39"/>
</dbReference>
<protein>
    <recommendedName>
        <fullName evidence="4">Carbohydrate-binding domain-containing protein</fullName>
    </recommendedName>
</protein>
<dbReference type="AlphaFoldDB" id="A0A371NWU5"/>
<feature type="signal peptide" evidence="1">
    <location>
        <begin position="1"/>
        <end position="43"/>
    </location>
</feature>
<gene>
    <name evidence="2" type="ORF">DY023_06130</name>
</gene>
<organism evidence="2 3">
    <name type="scientific">Microbacterium bovistercoris</name>
    <dbReference type="NCBI Taxonomy" id="2293570"/>
    <lineage>
        <taxon>Bacteria</taxon>
        <taxon>Bacillati</taxon>
        <taxon>Actinomycetota</taxon>
        <taxon>Actinomycetes</taxon>
        <taxon>Micrococcales</taxon>
        <taxon>Microbacteriaceae</taxon>
        <taxon>Microbacterium</taxon>
    </lineage>
</organism>
<dbReference type="Gene3D" id="2.60.40.1190">
    <property type="match status" value="1"/>
</dbReference>
<proteinExistence type="predicted"/>
<dbReference type="SUPFAM" id="SSF51445">
    <property type="entry name" value="(Trans)glycosidases"/>
    <property type="match status" value="1"/>
</dbReference>
<reference evidence="2 3" key="1">
    <citation type="submission" date="2018-08" db="EMBL/GenBank/DDBJ databases">
        <title>Isolation, diversity and antifungal activity of Actinobacteria from cow dung.</title>
        <authorList>
            <person name="Ling L."/>
        </authorList>
    </citation>
    <scope>NUCLEOTIDE SEQUENCE [LARGE SCALE GENOMIC DNA]</scope>
    <source>
        <strain evidence="2 3">NEAU-LLE</strain>
    </source>
</reference>
<dbReference type="InterPro" id="IPR017853">
    <property type="entry name" value="GH"/>
</dbReference>
<accession>A0A371NWU5</accession>